<keyword evidence="2" id="KW-0812">Transmembrane</keyword>
<protein>
    <recommendedName>
        <fullName evidence="3">SAP domain-containing protein</fullName>
    </recommendedName>
</protein>
<dbReference type="GeneID" id="85494708"/>
<organism evidence="4 5">
    <name type="scientific">Cutaneotrichosporon cavernicola</name>
    <dbReference type="NCBI Taxonomy" id="279322"/>
    <lineage>
        <taxon>Eukaryota</taxon>
        <taxon>Fungi</taxon>
        <taxon>Dikarya</taxon>
        <taxon>Basidiomycota</taxon>
        <taxon>Agaricomycotina</taxon>
        <taxon>Tremellomycetes</taxon>
        <taxon>Trichosporonales</taxon>
        <taxon>Trichosporonaceae</taxon>
        <taxon>Cutaneotrichosporon</taxon>
    </lineage>
</organism>
<dbReference type="KEGG" id="ccac:CcaHIS019_0309080"/>
<sequence>MLRRRLSAGALRAQAQLHTQTPPSTPRKAANVTRSAAAAKATISPNAQSKSLGSVVLLNTQRSWKGETVVTLKAELKKRGLTQTGNKAMLVSRLESADTTGLAPPVPPISRVLRAEAKARAQRTRAYATPSGAKSAGREDAVSPVITTSEDVNVNAPAAEVPSVGEQTPEEKTSAPGLPSGKQTNPTPQEFTIHFPDPKPDKESPQTIPTLPHHITSTATRPLPDDVDENFGLPKIMTIASASTHPDGGPVHGTTKVTDDDLTDKVVSKAKEQIQAAKQAEDEILELSGLPVDPPTSEGSGKPSKPLSSDEMTAKVVSKAKEKIDAAKAATAEILELSGLPVDNPDDPLDMKGAGSYKHSARPLNPEEHRGAWILGGLIGGVVLLGWYGEKKKKGAKEQPKAEAKDKN</sequence>
<dbReference type="SMART" id="SM00513">
    <property type="entry name" value="SAP"/>
    <property type="match status" value="1"/>
</dbReference>
<dbReference type="Proteomes" id="UP001233271">
    <property type="component" value="Chromosome 3"/>
</dbReference>
<keyword evidence="2" id="KW-1133">Transmembrane helix</keyword>
<evidence type="ECO:0000313" key="5">
    <source>
        <dbReference type="Proteomes" id="UP001233271"/>
    </source>
</evidence>
<evidence type="ECO:0000313" key="4">
    <source>
        <dbReference type="EMBL" id="BEI90838.1"/>
    </source>
</evidence>
<dbReference type="InterPro" id="IPR003034">
    <property type="entry name" value="SAP_dom"/>
</dbReference>
<dbReference type="AlphaFoldDB" id="A0AA48IH36"/>
<dbReference type="SUPFAM" id="SSF68906">
    <property type="entry name" value="SAP domain"/>
    <property type="match status" value="1"/>
</dbReference>
<feature type="region of interest" description="Disordered" evidence="1">
    <location>
        <begin position="159"/>
        <end position="187"/>
    </location>
</feature>
<dbReference type="Pfam" id="PF02037">
    <property type="entry name" value="SAP"/>
    <property type="match status" value="1"/>
</dbReference>
<reference evidence="4" key="1">
    <citation type="journal article" date="2023" name="BMC Genomics">
        <title>Chromosome-level genome assemblies of Cutaneotrichosporon spp. (Trichosporonales, Basidiomycota) reveal imbalanced evolution between nucleotide sequences and chromosome synteny.</title>
        <authorList>
            <person name="Kobayashi Y."/>
            <person name="Kayamori A."/>
            <person name="Aoki K."/>
            <person name="Shiwa Y."/>
            <person name="Matsutani M."/>
            <person name="Fujita N."/>
            <person name="Sugita T."/>
            <person name="Iwasaki W."/>
            <person name="Tanaka N."/>
            <person name="Takashima M."/>
        </authorList>
    </citation>
    <scope>NUCLEOTIDE SEQUENCE</scope>
    <source>
        <strain evidence="4">HIS019</strain>
    </source>
</reference>
<feature type="transmembrane region" description="Helical" evidence="2">
    <location>
        <begin position="371"/>
        <end position="389"/>
    </location>
</feature>
<feature type="compositionally biased region" description="Low complexity" evidence="1">
    <location>
        <begin position="7"/>
        <end position="17"/>
    </location>
</feature>
<name>A0AA48IH36_9TREE</name>
<evidence type="ECO:0000256" key="1">
    <source>
        <dbReference type="SAM" id="MobiDB-lite"/>
    </source>
</evidence>
<feature type="region of interest" description="Disordered" evidence="1">
    <location>
        <begin position="288"/>
        <end position="313"/>
    </location>
</feature>
<evidence type="ECO:0000256" key="2">
    <source>
        <dbReference type="SAM" id="Phobius"/>
    </source>
</evidence>
<dbReference type="EMBL" id="AP028214">
    <property type="protein sequence ID" value="BEI90838.1"/>
    <property type="molecule type" value="Genomic_DNA"/>
</dbReference>
<keyword evidence="2" id="KW-0472">Membrane</keyword>
<keyword evidence="5" id="KW-1185">Reference proteome</keyword>
<feature type="domain" description="SAP" evidence="3">
    <location>
        <begin position="64"/>
        <end position="98"/>
    </location>
</feature>
<dbReference type="InterPro" id="IPR036361">
    <property type="entry name" value="SAP_dom_sf"/>
</dbReference>
<feature type="region of interest" description="Disordered" evidence="1">
    <location>
        <begin position="339"/>
        <end position="364"/>
    </location>
</feature>
<accession>A0AA48IH36</accession>
<dbReference type="Gene3D" id="1.10.720.30">
    <property type="entry name" value="SAP domain"/>
    <property type="match status" value="1"/>
</dbReference>
<dbReference type="RefSeq" id="XP_060456103.1">
    <property type="nucleotide sequence ID" value="XM_060599406.1"/>
</dbReference>
<gene>
    <name evidence="4" type="ORF">CcaverHIS019_0309080</name>
</gene>
<feature type="region of interest" description="Disordered" evidence="1">
    <location>
        <begin position="1"/>
        <end position="42"/>
    </location>
</feature>
<evidence type="ECO:0000259" key="3">
    <source>
        <dbReference type="PROSITE" id="PS50800"/>
    </source>
</evidence>
<proteinExistence type="predicted"/>
<dbReference type="PROSITE" id="PS50800">
    <property type="entry name" value="SAP"/>
    <property type="match status" value="1"/>
</dbReference>